<protein>
    <submittedName>
        <fullName evidence="7">MBL fold metallo-hydrolase</fullName>
    </submittedName>
</protein>
<dbReference type="InterPro" id="IPR001018">
    <property type="entry name" value="Beta-lactamase_class-B_CS"/>
</dbReference>
<dbReference type="CDD" id="cd16280">
    <property type="entry name" value="metallo-hydrolase-like_MBL-fold"/>
    <property type="match status" value="1"/>
</dbReference>
<feature type="chain" id="PRO_5031395687" evidence="5">
    <location>
        <begin position="19"/>
        <end position="291"/>
    </location>
</feature>
<dbReference type="InterPro" id="IPR036866">
    <property type="entry name" value="RibonucZ/Hydroxyglut_hydro"/>
</dbReference>
<accession>A0A7V7NR35</accession>
<keyword evidence="3 7" id="KW-0378">Hydrolase</keyword>
<name>A0A7V7NR35_9VIBR</name>
<dbReference type="InterPro" id="IPR001279">
    <property type="entry name" value="Metallo-B-lactamas"/>
</dbReference>
<reference evidence="7 8" key="1">
    <citation type="submission" date="2019-09" db="EMBL/GenBank/DDBJ databases">
        <title>Draft genome sequences of 48 bacterial type strains from the CCUG.</title>
        <authorList>
            <person name="Tunovic T."/>
            <person name="Pineiro-Iglesias B."/>
            <person name="Unosson C."/>
            <person name="Inganas E."/>
            <person name="Ohlen M."/>
            <person name="Cardew S."/>
            <person name="Jensie-Markopoulos S."/>
            <person name="Salva-Serra F."/>
            <person name="Jaen-Luchoro D."/>
            <person name="Karlsson R."/>
            <person name="Svensson-Stadler L."/>
            <person name="Chun J."/>
            <person name="Moore E."/>
        </authorList>
    </citation>
    <scope>NUCLEOTIDE SEQUENCE [LARGE SCALE GENOMIC DNA]</scope>
    <source>
        <strain evidence="7 8">CCUG 48643</strain>
    </source>
</reference>
<dbReference type="EMBL" id="VZPX01000048">
    <property type="protein sequence ID" value="KAB0476476.1"/>
    <property type="molecule type" value="Genomic_DNA"/>
</dbReference>
<evidence type="ECO:0000256" key="2">
    <source>
        <dbReference type="ARBA" id="ARBA00022723"/>
    </source>
</evidence>
<dbReference type="GO" id="GO:0008800">
    <property type="term" value="F:beta-lactamase activity"/>
    <property type="evidence" value="ECO:0007669"/>
    <property type="project" value="InterPro"/>
</dbReference>
<feature type="domain" description="Metallo-beta-lactamase" evidence="6">
    <location>
        <begin position="48"/>
        <end position="231"/>
    </location>
</feature>
<evidence type="ECO:0000256" key="5">
    <source>
        <dbReference type="SAM" id="SignalP"/>
    </source>
</evidence>
<dbReference type="PANTHER" id="PTHR46233">
    <property type="entry name" value="HYDROXYACYLGLUTATHIONE HYDROLASE GLOC"/>
    <property type="match status" value="1"/>
</dbReference>
<dbReference type="SUPFAM" id="SSF56281">
    <property type="entry name" value="Metallo-hydrolase/oxidoreductase"/>
    <property type="match status" value="1"/>
</dbReference>
<dbReference type="PANTHER" id="PTHR46233:SF3">
    <property type="entry name" value="HYDROXYACYLGLUTATHIONE HYDROLASE GLOC"/>
    <property type="match status" value="1"/>
</dbReference>
<evidence type="ECO:0000256" key="3">
    <source>
        <dbReference type="ARBA" id="ARBA00022801"/>
    </source>
</evidence>
<dbReference type="Pfam" id="PF00753">
    <property type="entry name" value="Lactamase_B"/>
    <property type="match status" value="1"/>
</dbReference>
<feature type="signal peptide" evidence="5">
    <location>
        <begin position="1"/>
        <end position="18"/>
    </location>
</feature>
<sequence length="291" mass="32627">MKKLFIGLFLLVSTSVIASENVPEMSIKNGYVEPFQMFDNVYYVGDRWVSSYAVKTSKGLVLIDTLDFPYSLWIPINLEKLGLQDKAITHILVTHGHSDHAGGAQYLQSEYGSKVVMTQKGYELAIAQANKSSGKNTFLPPQVELFVQDSSSLSVGEDEFKFYLTPGHTEGDYSIDLMVKDKGISYRAFVVGGHSINTRDPKLAKQFFESMDRVREIALQPPVVSVNLSNHPHKNHLFANREKRNVDDSNNPFISESNFFSFIEQQEALAKEKLSQAEFRVSSEASSPEAQ</sequence>
<dbReference type="GeneID" id="77341634"/>
<proteinExistence type="predicted"/>
<keyword evidence="4" id="KW-0862">Zinc</keyword>
<evidence type="ECO:0000313" key="7">
    <source>
        <dbReference type="EMBL" id="KAB0476476.1"/>
    </source>
</evidence>
<dbReference type="GO" id="GO:0017001">
    <property type="term" value="P:antibiotic catabolic process"/>
    <property type="evidence" value="ECO:0007669"/>
    <property type="project" value="InterPro"/>
</dbReference>
<dbReference type="AlphaFoldDB" id="A0A7V7NR35"/>
<dbReference type="SMART" id="SM00849">
    <property type="entry name" value="Lactamase_B"/>
    <property type="match status" value="1"/>
</dbReference>
<dbReference type="InterPro" id="IPR051453">
    <property type="entry name" value="MBL_Glyoxalase_II"/>
</dbReference>
<dbReference type="RefSeq" id="WP_137408549.1">
    <property type="nucleotide sequence ID" value="NZ_AP025465.1"/>
</dbReference>
<organism evidence="7 8">
    <name type="scientific">Vibrio chagasii</name>
    <dbReference type="NCBI Taxonomy" id="170679"/>
    <lineage>
        <taxon>Bacteria</taxon>
        <taxon>Pseudomonadati</taxon>
        <taxon>Pseudomonadota</taxon>
        <taxon>Gammaproteobacteria</taxon>
        <taxon>Vibrionales</taxon>
        <taxon>Vibrionaceae</taxon>
        <taxon>Vibrio</taxon>
    </lineage>
</organism>
<dbReference type="Gene3D" id="3.60.15.10">
    <property type="entry name" value="Ribonuclease Z/Hydroxyacylglutathione hydrolase-like"/>
    <property type="match status" value="1"/>
</dbReference>
<evidence type="ECO:0000256" key="1">
    <source>
        <dbReference type="ARBA" id="ARBA00001947"/>
    </source>
</evidence>
<gene>
    <name evidence="7" type="ORF">F7Q91_19205</name>
</gene>
<comment type="caution">
    <text evidence="7">The sequence shown here is derived from an EMBL/GenBank/DDBJ whole genome shotgun (WGS) entry which is preliminary data.</text>
</comment>
<comment type="cofactor">
    <cofactor evidence="1">
        <name>Zn(2+)</name>
        <dbReference type="ChEBI" id="CHEBI:29105"/>
    </cofactor>
</comment>
<keyword evidence="5" id="KW-0732">Signal</keyword>
<keyword evidence="2" id="KW-0479">Metal-binding</keyword>
<dbReference type="GO" id="GO:0008270">
    <property type="term" value="F:zinc ion binding"/>
    <property type="evidence" value="ECO:0007669"/>
    <property type="project" value="InterPro"/>
</dbReference>
<dbReference type="Proteomes" id="UP000423756">
    <property type="component" value="Unassembled WGS sequence"/>
</dbReference>
<evidence type="ECO:0000259" key="6">
    <source>
        <dbReference type="SMART" id="SM00849"/>
    </source>
</evidence>
<dbReference type="PROSITE" id="PS00743">
    <property type="entry name" value="BETA_LACTAMASE_B_1"/>
    <property type="match status" value="1"/>
</dbReference>
<evidence type="ECO:0000256" key="4">
    <source>
        <dbReference type="ARBA" id="ARBA00022833"/>
    </source>
</evidence>
<evidence type="ECO:0000313" key="8">
    <source>
        <dbReference type="Proteomes" id="UP000423756"/>
    </source>
</evidence>